<evidence type="ECO:0000256" key="3">
    <source>
        <dbReference type="ARBA" id="ARBA00022679"/>
    </source>
</evidence>
<dbReference type="InterPro" id="IPR030953">
    <property type="entry name" value="Glycosyl_450act"/>
</dbReference>
<dbReference type="NCBIfam" id="TIGR04516">
    <property type="entry name" value="glycosyl_450act"/>
    <property type="match status" value="1"/>
</dbReference>
<reference evidence="7 8" key="1">
    <citation type="submission" date="2024-10" db="EMBL/GenBank/DDBJ databases">
        <title>The Natural Products Discovery Center: Release of the First 8490 Sequenced Strains for Exploring Actinobacteria Biosynthetic Diversity.</title>
        <authorList>
            <person name="Kalkreuter E."/>
            <person name="Kautsar S.A."/>
            <person name="Yang D."/>
            <person name="Bader C.D."/>
            <person name="Teijaro C.N."/>
            <person name="Fluegel L."/>
            <person name="Davis C.M."/>
            <person name="Simpson J.R."/>
            <person name="Lauterbach L."/>
            <person name="Steele A.D."/>
            <person name="Gui C."/>
            <person name="Meng S."/>
            <person name="Li G."/>
            <person name="Viehrig K."/>
            <person name="Ye F."/>
            <person name="Su P."/>
            <person name="Kiefer A.F."/>
            <person name="Nichols A."/>
            <person name="Cepeda A.J."/>
            <person name="Yan W."/>
            <person name="Fan B."/>
            <person name="Jiang Y."/>
            <person name="Adhikari A."/>
            <person name="Zheng C.-J."/>
            <person name="Schuster L."/>
            <person name="Cowan T.M."/>
            <person name="Smanski M.J."/>
            <person name="Chevrette M.G."/>
            <person name="De Carvalho L.P.S."/>
            <person name="Shen B."/>
        </authorList>
    </citation>
    <scope>NUCLEOTIDE SEQUENCE [LARGE SCALE GENOMIC DNA]</scope>
    <source>
        <strain evidence="7 8">NPDC049503</strain>
    </source>
</reference>
<evidence type="ECO:0000259" key="6">
    <source>
        <dbReference type="Pfam" id="PF21036"/>
    </source>
</evidence>
<keyword evidence="8" id="KW-1185">Reference proteome</keyword>
<evidence type="ECO:0000256" key="4">
    <source>
        <dbReference type="ARBA" id="ARBA00023194"/>
    </source>
</evidence>
<evidence type="ECO:0000256" key="1">
    <source>
        <dbReference type="ARBA" id="ARBA00006962"/>
    </source>
</evidence>
<dbReference type="Gene3D" id="3.40.50.2000">
    <property type="entry name" value="Glycogen Phosphorylase B"/>
    <property type="match status" value="2"/>
</dbReference>
<keyword evidence="4" id="KW-0045">Antibiotic biosynthesis</keyword>
<evidence type="ECO:0000259" key="5">
    <source>
        <dbReference type="Pfam" id="PF06722"/>
    </source>
</evidence>
<dbReference type="RefSeq" id="WP_397023639.1">
    <property type="nucleotide sequence ID" value="NZ_JBITMB010000006.1"/>
</dbReference>
<dbReference type="CDD" id="cd03784">
    <property type="entry name" value="GT1_Gtf-like"/>
    <property type="match status" value="1"/>
</dbReference>
<dbReference type="InterPro" id="IPR002213">
    <property type="entry name" value="UDP_glucos_trans"/>
</dbReference>
<dbReference type="EMBL" id="JBITMB010000006">
    <property type="protein sequence ID" value="MFI7443471.1"/>
    <property type="molecule type" value="Genomic_DNA"/>
</dbReference>
<sequence length="421" mass="45954">MRVVIATQAEKTHFLGMVPLGWALRTAGHEVRVASQPELAETIADSGLTAVPVGRDHLFPYLLRSVKSLGLDDGTSFDMTAEPSAGVSWEYVRDGFRRLVPWWWKVVNEPLVGDLVAFCREWRPDLVVWEPTTFAAPVAARACGAAHVRLLWGMDLFARMRGLFLQLMAGRPAGEREDVLADWLGGHLGRFGERFAEDVVCGQSTIDCLPASLRLEAGGVEYVPMRYVPYNGRAVVPGWLRVPPRRPRVALTLGSAAPERVAGHLLSIQELLTALAGLDVEIVATLTPDQRARLTAVPDNVRIVDFVPLHVLLPTCSAVVHHGGAGTYSTALLHGVPQLVVPDLILPQYMFDEPLLADRLARSGAGLRIPAAELSGPRVRDDLARLLDDPAFRRSADALRGEMLAMPTPNEVVQRLEKPAG</sequence>
<dbReference type="PANTHER" id="PTHR48050">
    <property type="entry name" value="STEROL 3-BETA-GLUCOSYLTRANSFERASE"/>
    <property type="match status" value="1"/>
</dbReference>
<feature type="domain" description="Erythromycin biosynthesis protein CIII-like C-terminal" evidence="5">
    <location>
        <begin position="270"/>
        <end position="417"/>
    </location>
</feature>
<dbReference type="InterPro" id="IPR048284">
    <property type="entry name" value="EryCIII-like_N"/>
</dbReference>
<organism evidence="7 8">
    <name type="scientific">Nonomuraea indica</name>
    <dbReference type="NCBI Taxonomy" id="1581193"/>
    <lineage>
        <taxon>Bacteria</taxon>
        <taxon>Bacillati</taxon>
        <taxon>Actinomycetota</taxon>
        <taxon>Actinomycetes</taxon>
        <taxon>Streptosporangiales</taxon>
        <taxon>Streptosporangiaceae</taxon>
        <taxon>Nonomuraea</taxon>
    </lineage>
</organism>
<evidence type="ECO:0000313" key="8">
    <source>
        <dbReference type="Proteomes" id="UP001612928"/>
    </source>
</evidence>
<evidence type="ECO:0000256" key="2">
    <source>
        <dbReference type="ARBA" id="ARBA00022676"/>
    </source>
</evidence>
<name>A0ABW8ABU2_9ACTN</name>
<dbReference type="Pfam" id="PF21036">
    <property type="entry name" value="EryCIII-like_N"/>
    <property type="match status" value="1"/>
</dbReference>
<dbReference type="Proteomes" id="UP001612928">
    <property type="component" value="Unassembled WGS sequence"/>
</dbReference>
<keyword evidence="3" id="KW-0808">Transferase</keyword>
<dbReference type="InterPro" id="IPR050426">
    <property type="entry name" value="Glycosyltransferase_28"/>
</dbReference>
<evidence type="ECO:0000313" key="7">
    <source>
        <dbReference type="EMBL" id="MFI7443471.1"/>
    </source>
</evidence>
<dbReference type="Pfam" id="PF06722">
    <property type="entry name" value="EryCIII-like_C"/>
    <property type="match status" value="1"/>
</dbReference>
<accession>A0ABW8ABU2</accession>
<dbReference type="SUPFAM" id="SSF53756">
    <property type="entry name" value="UDP-Glycosyltransferase/glycogen phosphorylase"/>
    <property type="match status" value="1"/>
</dbReference>
<protein>
    <submittedName>
        <fullName evidence="7">Activator-dependent family glycosyltransferase</fullName>
    </submittedName>
</protein>
<keyword evidence="2" id="KW-0328">Glycosyltransferase</keyword>
<comment type="caution">
    <text evidence="7">The sequence shown here is derived from an EMBL/GenBank/DDBJ whole genome shotgun (WGS) entry which is preliminary data.</text>
</comment>
<comment type="similarity">
    <text evidence="1">Belongs to the glycosyltransferase 28 family.</text>
</comment>
<feature type="domain" description="Erythromycin biosynthesis protein CIII-like N-terminal" evidence="6">
    <location>
        <begin position="22"/>
        <end position="254"/>
    </location>
</feature>
<proteinExistence type="inferred from homology"/>
<dbReference type="InterPro" id="IPR010610">
    <property type="entry name" value="EryCIII-like_C"/>
</dbReference>
<dbReference type="PANTHER" id="PTHR48050:SF13">
    <property type="entry name" value="STEROL 3-BETA-GLUCOSYLTRANSFERASE UGT80A2"/>
    <property type="match status" value="1"/>
</dbReference>
<gene>
    <name evidence="7" type="ORF">ACIBP5_26170</name>
</gene>